<protein>
    <recommendedName>
        <fullName evidence="3">Holin, phage phi LC3 family</fullName>
    </recommendedName>
</protein>
<dbReference type="OrthoDB" id="1922895at2"/>
<dbReference type="RefSeq" id="WP_073336198.1">
    <property type="nucleotide sequence ID" value="NZ_FQXM01000002.1"/>
</dbReference>
<dbReference type="EMBL" id="FQXM01000002">
    <property type="protein sequence ID" value="SHH17068.1"/>
    <property type="molecule type" value="Genomic_DNA"/>
</dbReference>
<evidence type="ECO:0000313" key="2">
    <source>
        <dbReference type="Proteomes" id="UP000184447"/>
    </source>
</evidence>
<dbReference type="AlphaFoldDB" id="A0A1M5QSX7"/>
<name>A0A1M5QSX7_9CLOT</name>
<dbReference type="Proteomes" id="UP000184447">
    <property type="component" value="Unassembled WGS sequence"/>
</dbReference>
<evidence type="ECO:0000313" key="1">
    <source>
        <dbReference type="EMBL" id="SHH17068.1"/>
    </source>
</evidence>
<reference evidence="1 2" key="1">
    <citation type="submission" date="2016-11" db="EMBL/GenBank/DDBJ databases">
        <authorList>
            <person name="Jaros S."/>
            <person name="Januszkiewicz K."/>
            <person name="Wedrychowicz H."/>
        </authorList>
    </citation>
    <scope>NUCLEOTIDE SEQUENCE [LARGE SCALE GENOMIC DNA]</scope>
    <source>
        <strain evidence="1 2">DSM 8605</strain>
    </source>
</reference>
<evidence type="ECO:0008006" key="3">
    <source>
        <dbReference type="Google" id="ProtNLM"/>
    </source>
</evidence>
<organism evidence="1 2">
    <name type="scientific">Clostridium grantii DSM 8605</name>
    <dbReference type="NCBI Taxonomy" id="1121316"/>
    <lineage>
        <taxon>Bacteria</taxon>
        <taxon>Bacillati</taxon>
        <taxon>Bacillota</taxon>
        <taxon>Clostridia</taxon>
        <taxon>Eubacteriales</taxon>
        <taxon>Clostridiaceae</taxon>
        <taxon>Clostridium</taxon>
    </lineage>
</organism>
<sequence>MSRFKNYGLWISVAAFIPLALEAFGLKIVPQNYDEIVNSLLGILVIAGIVNNPDKGTGYLDETTSKDKEKQ</sequence>
<keyword evidence="2" id="KW-1185">Reference proteome</keyword>
<proteinExistence type="predicted"/>
<dbReference type="STRING" id="1121316.SAMN02745207_00273"/>
<gene>
    <name evidence="1" type="ORF">SAMN02745207_00273</name>
</gene>
<accession>A0A1M5QSX7</accession>